<evidence type="ECO:0000313" key="2">
    <source>
        <dbReference type="Proteomes" id="UP000254343"/>
    </source>
</evidence>
<evidence type="ECO:0000313" key="1">
    <source>
        <dbReference type="EMBL" id="SUU83716.1"/>
    </source>
</evidence>
<dbReference type="OrthoDB" id="3480230at2"/>
<dbReference type="AlphaFoldDB" id="A0A380W4C7"/>
<sequence length="235" mass="26066">MTYWVYENTAHKKARIHKADCSFCGAGRGIHGGGKTISGNWHGPFQNFKAASAAAHQTKRDDIRTCNLCIGHGSPISSKSLEVNDPRIKVSPSTNRNSERELKCLLSLRWSPIGRLSLDDNRRVRLPPVEATAGLYKFSACYPNGRQANYIGESDNLRRRFGNYRNPGPTQQTSLRINAWLKKLLDNGGGVTVAITHITLFNGQTADLSEKAVRRLFENMAIALERAGDIESLNK</sequence>
<reference evidence="1 2" key="1">
    <citation type="submission" date="2018-06" db="EMBL/GenBank/DDBJ databases">
        <authorList>
            <consortium name="Pathogen Informatics"/>
            <person name="Doyle S."/>
        </authorList>
    </citation>
    <scope>NUCLEOTIDE SEQUENCE [LARGE SCALE GENOMIC DNA]</scope>
    <source>
        <strain evidence="1 2">NCTC12722</strain>
    </source>
</reference>
<dbReference type="Proteomes" id="UP000254343">
    <property type="component" value="Unassembled WGS sequence"/>
</dbReference>
<dbReference type="RefSeq" id="WP_002718495.1">
    <property type="nucleotide sequence ID" value="NZ_UFSI01000001.1"/>
</dbReference>
<evidence type="ECO:0008006" key="3">
    <source>
        <dbReference type="Google" id="ProtNLM"/>
    </source>
</evidence>
<gene>
    <name evidence="1" type="ORF">NCTC12722_00893</name>
</gene>
<protein>
    <recommendedName>
        <fullName evidence="3">GIY-YIG domain-containing protein</fullName>
    </recommendedName>
</protein>
<organism evidence="1 2">
    <name type="scientific">Afipia felis</name>
    <name type="common">Cat scratch disease bacillus</name>
    <dbReference type="NCBI Taxonomy" id="1035"/>
    <lineage>
        <taxon>Bacteria</taxon>
        <taxon>Pseudomonadati</taxon>
        <taxon>Pseudomonadota</taxon>
        <taxon>Alphaproteobacteria</taxon>
        <taxon>Hyphomicrobiales</taxon>
        <taxon>Nitrobacteraceae</taxon>
        <taxon>Afipia</taxon>
    </lineage>
</organism>
<name>A0A380W4C7_AFIFE</name>
<dbReference type="EMBL" id="UIGB01000001">
    <property type="protein sequence ID" value="SUU83716.1"/>
    <property type="molecule type" value="Genomic_DNA"/>
</dbReference>
<proteinExistence type="predicted"/>
<accession>A0A380W4C7</accession>